<keyword evidence="2" id="KW-0808">Transferase</keyword>
<dbReference type="Gene3D" id="3.40.630.30">
    <property type="match status" value="1"/>
</dbReference>
<feature type="domain" description="N-acetyltransferase" evidence="1">
    <location>
        <begin position="6"/>
        <end position="225"/>
    </location>
</feature>
<dbReference type="SUPFAM" id="SSF55729">
    <property type="entry name" value="Acyl-CoA N-acyltransferases (Nat)"/>
    <property type="match status" value="1"/>
</dbReference>
<dbReference type="EMBL" id="MU004185">
    <property type="protein sequence ID" value="KAF2498219.1"/>
    <property type="molecule type" value="Genomic_DNA"/>
</dbReference>
<keyword evidence="2" id="KW-0012">Acyltransferase</keyword>
<dbReference type="GO" id="GO:0016747">
    <property type="term" value="F:acyltransferase activity, transferring groups other than amino-acyl groups"/>
    <property type="evidence" value="ECO:0007669"/>
    <property type="project" value="InterPro"/>
</dbReference>
<dbReference type="Proteomes" id="UP000799750">
    <property type="component" value="Unassembled WGS sequence"/>
</dbReference>
<dbReference type="InterPro" id="IPR052523">
    <property type="entry name" value="Trichothecene_AcTrans"/>
</dbReference>
<accession>A0A6A6R115</accession>
<dbReference type="PANTHER" id="PTHR42791">
    <property type="entry name" value="GNAT FAMILY ACETYLTRANSFERASE"/>
    <property type="match status" value="1"/>
</dbReference>
<dbReference type="CDD" id="cd04301">
    <property type="entry name" value="NAT_SF"/>
    <property type="match status" value="1"/>
</dbReference>
<dbReference type="InterPro" id="IPR000182">
    <property type="entry name" value="GNAT_dom"/>
</dbReference>
<keyword evidence="3" id="KW-1185">Reference proteome</keyword>
<reference evidence="2" key="1">
    <citation type="journal article" date="2020" name="Stud. Mycol.">
        <title>101 Dothideomycetes genomes: a test case for predicting lifestyles and emergence of pathogens.</title>
        <authorList>
            <person name="Haridas S."/>
            <person name="Albert R."/>
            <person name="Binder M."/>
            <person name="Bloem J."/>
            <person name="Labutti K."/>
            <person name="Salamov A."/>
            <person name="Andreopoulos B."/>
            <person name="Baker S."/>
            <person name="Barry K."/>
            <person name="Bills G."/>
            <person name="Bluhm B."/>
            <person name="Cannon C."/>
            <person name="Castanera R."/>
            <person name="Culley D."/>
            <person name="Daum C."/>
            <person name="Ezra D."/>
            <person name="Gonzalez J."/>
            <person name="Henrissat B."/>
            <person name="Kuo A."/>
            <person name="Liang C."/>
            <person name="Lipzen A."/>
            <person name="Lutzoni F."/>
            <person name="Magnuson J."/>
            <person name="Mondo S."/>
            <person name="Nolan M."/>
            <person name="Ohm R."/>
            <person name="Pangilinan J."/>
            <person name="Park H.-J."/>
            <person name="Ramirez L."/>
            <person name="Alfaro M."/>
            <person name="Sun H."/>
            <person name="Tritt A."/>
            <person name="Yoshinaga Y."/>
            <person name="Zwiers L.-H."/>
            <person name="Turgeon B."/>
            <person name="Goodwin S."/>
            <person name="Spatafora J."/>
            <person name="Crous P."/>
            <person name="Grigoriev I."/>
        </authorList>
    </citation>
    <scope>NUCLEOTIDE SEQUENCE</scope>
    <source>
        <strain evidence="2">CBS 269.34</strain>
    </source>
</reference>
<protein>
    <submittedName>
        <fullName evidence="2">Acyl-CoA N-acyltransferase</fullName>
    </submittedName>
</protein>
<dbReference type="OrthoDB" id="2115692at2759"/>
<dbReference type="PANTHER" id="PTHR42791:SF17">
    <property type="entry name" value="ACETYLTRANSFERASE, GNAT FAMILY FAMILY (AFU_ORTHOLOGUE AFUA_8G05690)"/>
    <property type="match status" value="1"/>
</dbReference>
<evidence type="ECO:0000313" key="3">
    <source>
        <dbReference type="Proteomes" id="UP000799750"/>
    </source>
</evidence>
<dbReference type="PROSITE" id="PS51186">
    <property type="entry name" value="GNAT"/>
    <property type="match status" value="1"/>
</dbReference>
<sequence>MPPSAHLVLPAQPADTPKVYDIYFLAFAGSALPRLLFPSAYPTASDTVPTAEFRESHTAHTLAWLASPASGFQYTFKAVDVASGEVVGMGLWDIHLTERTEEEWKWKGVEWLAGKERERAEELLGEMVRKKEGFFGGKRHVYCHVVAVHPEYQKRGIGRKLMQWGIEVGEQAGLPVYLESSVEGEGLYRSLGFEEVGRVRHRGELVGEAEDVEVPLMVRMPKSLEIGWEEWCKQ</sequence>
<proteinExistence type="predicted"/>
<organism evidence="2 3">
    <name type="scientific">Lophium mytilinum</name>
    <dbReference type="NCBI Taxonomy" id="390894"/>
    <lineage>
        <taxon>Eukaryota</taxon>
        <taxon>Fungi</taxon>
        <taxon>Dikarya</taxon>
        <taxon>Ascomycota</taxon>
        <taxon>Pezizomycotina</taxon>
        <taxon>Dothideomycetes</taxon>
        <taxon>Pleosporomycetidae</taxon>
        <taxon>Mytilinidiales</taxon>
        <taxon>Mytilinidiaceae</taxon>
        <taxon>Lophium</taxon>
    </lineage>
</organism>
<name>A0A6A6R115_9PEZI</name>
<dbReference type="Pfam" id="PF13508">
    <property type="entry name" value="Acetyltransf_7"/>
    <property type="match status" value="1"/>
</dbReference>
<evidence type="ECO:0000313" key="2">
    <source>
        <dbReference type="EMBL" id="KAF2498219.1"/>
    </source>
</evidence>
<evidence type="ECO:0000259" key="1">
    <source>
        <dbReference type="PROSITE" id="PS51186"/>
    </source>
</evidence>
<dbReference type="InterPro" id="IPR016181">
    <property type="entry name" value="Acyl_CoA_acyltransferase"/>
</dbReference>
<dbReference type="AlphaFoldDB" id="A0A6A6R115"/>
<gene>
    <name evidence="2" type="ORF">BU16DRAFT_287605</name>
</gene>